<dbReference type="RefSeq" id="XP_017326418.1">
    <property type="nucleotide sequence ID" value="XM_017470929.3"/>
</dbReference>
<feature type="domain" description="CFAP65 tenth Ig-like" evidence="9">
    <location>
        <begin position="1224"/>
        <end position="1344"/>
    </location>
</feature>
<dbReference type="CTD" id="255101"/>
<feature type="domain" description="CFAP65 eight Ig-like" evidence="12">
    <location>
        <begin position="920"/>
        <end position="1038"/>
    </location>
</feature>
<dbReference type="KEGG" id="ipu:108267041"/>
<dbReference type="GO" id="GO:0005737">
    <property type="term" value="C:cytoplasm"/>
    <property type="evidence" value="ECO:0007669"/>
    <property type="project" value="UniProtKB-SubCell"/>
</dbReference>
<dbReference type="PANTHER" id="PTHR46127">
    <property type="entry name" value="CILIA- AND FLAGELLA-ASSOCIATED PROTEIN 65"/>
    <property type="match status" value="1"/>
</dbReference>
<keyword evidence="14" id="KW-1185">Reference proteome</keyword>
<evidence type="ECO:0000313" key="15">
    <source>
        <dbReference type="RefSeq" id="XP_017326418.1"/>
    </source>
</evidence>
<keyword evidence="3" id="KW-0963">Cytoplasm</keyword>
<dbReference type="Pfam" id="PF25248">
    <property type="entry name" value="Ig_CFAP65_8th"/>
    <property type="match status" value="1"/>
</dbReference>
<dbReference type="InterPro" id="IPR056344">
    <property type="entry name" value="Ig_CFAP65-like_9th"/>
</dbReference>
<dbReference type="Pfam" id="PF24816">
    <property type="entry name" value="Ig_CFAP65__9th"/>
    <property type="match status" value="1"/>
</dbReference>
<evidence type="ECO:0000259" key="10">
    <source>
        <dbReference type="Pfam" id="PF24507"/>
    </source>
</evidence>
<feature type="domain" description="CFAP65 seventh Ig-like" evidence="13">
    <location>
        <begin position="815"/>
        <end position="889"/>
    </location>
</feature>
<dbReference type="PANTHER" id="PTHR46127:SF1">
    <property type="entry name" value="CILIA- AND FLAGELLA-ASSOCIATED PROTEIN 65"/>
    <property type="match status" value="1"/>
</dbReference>
<dbReference type="GeneID" id="108267041"/>
<dbReference type="Pfam" id="PF24507">
    <property type="entry name" value="Ig_CFAP65_4th"/>
    <property type="match status" value="1"/>
</dbReference>
<reference evidence="14" key="1">
    <citation type="journal article" date="2016" name="Nat. Commun.">
        <title>The channel catfish genome sequence provides insights into the evolution of scale formation in teleosts.</title>
        <authorList>
            <person name="Liu Z."/>
            <person name="Liu S."/>
            <person name="Yao J."/>
            <person name="Bao L."/>
            <person name="Zhang J."/>
            <person name="Li Y."/>
            <person name="Jiang C."/>
            <person name="Sun L."/>
            <person name="Wang R."/>
            <person name="Zhang Y."/>
            <person name="Zhou T."/>
            <person name="Zeng Q."/>
            <person name="Fu Q."/>
            <person name="Gao S."/>
            <person name="Li N."/>
            <person name="Koren S."/>
            <person name="Jiang Y."/>
            <person name="Zimin A."/>
            <person name="Xu P."/>
            <person name="Phillippy A.M."/>
            <person name="Geng X."/>
            <person name="Song L."/>
            <person name="Sun F."/>
            <person name="Li C."/>
            <person name="Wang X."/>
            <person name="Chen A."/>
            <person name="Jin Y."/>
            <person name="Yuan Z."/>
            <person name="Yang Y."/>
            <person name="Tan S."/>
            <person name="Peatman E."/>
            <person name="Lu J."/>
            <person name="Qin Z."/>
            <person name="Dunham R."/>
            <person name="Li Z."/>
            <person name="Sonstegard T."/>
            <person name="Feng J."/>
            <person name="Danzmann R.G."/>
            <person name="Schroeder S."/>
            <person name="Scheffler B."/>
            <person name="Duke M.V."/>
            <person name="Ballard L."/>
            <person name="Kucuktas H."/>
            <person name="Kaltenboeck L."/>
            <person name="Liu H."/>
            <person name="Armbruster J."/>
            <person name="Xie Y."/>
            <person name="Kirby M.L."/>
            <person name="Tian Y."/>
            <person name="Flanagan M.E."/>
            <person name="Mu W."/>
            <person name="Waldbieser G.C."/>
        </authorList>
    </citation>
    <scope>NUCLEOTIDE SEQUENCE [LARGE SCALE GENOMIC DNA]</scope>
    <source>
        <strain evidence="14">SDA103</strain>
    </source>
</reference>
<comment type="subcellular location">
    <subcellularLocation>
        <location evidence="1">Cell projection</location>
        <location evidence="1">Cilium</location>
        <location evidence="1">Flagellum</location>
    </subcellularLocation>
    <subcellularLocation>
        <location evidence="2">Cytoplasm</location>
    </subcellularLocation>
</comment>
<dbReference type="InterPro" id="IPR057467">
    <property type="entry name" value="Ig_CFAP65_8th"/>
</dbReference>
<keyword evidence="6" id="KW-0966">Cell projection</keyword>
<dbReference type="InterPro" id="IPR057470">
    <property type="entry name" value="Ig_CFAP65_7th"/>
</dbReference>
<feature type="domain" description="HYDIN/VesB/CFA65-like Ig-like" evidence="8">
    <location>
        <begin position="178"/>
        <end position="263"/>
    </location>
</feature>
<feature type="compositionally biased region" description="Polar residues" evidence="7">
    <location>
        <begin position="1493"/>
        <end position="1511"/>
    </location>
</feature>
<dbReference type="InterPro" id="IPR013783">
    <property type="entry name" value="Ig-like_fold"/>
</dbReference>
<evidence type="ECO:0000259" key="11">
    <source>
        <dbReference type="Pfam" id="PF24816"/>
    </source>
</evidence>
<feature type="region of interest" description="Disordered" evidence="7">
    <location>
        <begin position="1486"/>
        <end position="1558"/>
    </location>
</feature>
<reference evidence="15" key="2">
    <citation type="submission" date="2025-08" db="UniProtKB">
        <authorList>
            <consortium name="RefSeq"/>
        </authorList>
    </citation>
    <scope>IDENTIFICATION</scope>
    <source>
        <tissue evidence="15">Blood</tissue>
    </source>
</reference>
<dbReference type="GO" id="GO:0036126">
    <property type="term" value="C:sperm flagellum"/>
    <property type="evidence" value="ECO:0007669"/>
    <property type="project" value="TreeGrafter"/>
</dbReference>
<dbReference type="SUPFAM" id="SSF49354">
    <property type="entry name" value="PapD-like"/>
    <property type="match status" value="1"/>
</dbReference>
<dbReference type="Gene3D" id="2.60.40.10">
    <property type="entry name" value="Immunoglobulins"/>
    <property type="match status" value="8"/>
</dbReference>
<dbReference type="Pfam" id="PF25249">
    <property type="entry name" value="Ig_CFAP65_7th"/>
    <property type="match status" value="1"/>
</dbReference>
<protein>
    <submittedName>
        <fullName evidence="15">Cilia- and flagella-associated protein 65 isoform X1</fullName>
    </submittedName>
</protein>
<dbReference type="GO" id="GO:0007288">
    <property type="term" value="P:sperm axoneme assembly"/>
    <property type="evidence" value="ECO:0007669"/>
    <property type="project" value="TreeGrafter"/>
</dbReference>
<name>A0A2D0R752_ICTPU</name>
<evidence type="ECO:0000256" key="4">
    <source>
        <dbReference type="ARBA" id="ARBA00022846"/>
    </source>
</evidence>
<organism evidence="14 15">
    <name type="scientific">Ictalurus punctatus</name>
    <name type="common">Channel catfish</name>
    <name type="synonym">Silurus punctatus</name>
    <dbReference type="NCBI Taxonomy" id="7998"/>
    <lineage>
        <taxon>Eukaryota</taxon>
        <taxon>Metazoa</taxon>
        <taxon>Chordata</taxon>
        <taxon>Craniata</taxon>
        <taxon>Vertebrata</taxon>
        <taxon>Euteleostomi</taxon>
        <taxon>Actinopterygii</taxon>
        <taxon>Neopterygii</taxon>
        <taxon>Teleostei</taxon>
        <taxon>Ostariophysi</taxon>
        <taxon>Siluriformes</taxon>
        <taxon>Ictaluridae</taxon>
        <taxon>Ictalurus</taxon>
    </lineage>
</organism>
<evidence type="ECO:0000313" key="14">
    <source>
        <dbReference type="Proteomes" id="UP000221080"/>
    </source>
</evidence>
<proteinExistence type="predicted"/>
<sequence>MGRPTSSHLYATSRRCHGDTMAYTRLYCSRVSNKLEKAVTLQHNYRTVDRIRPVNEVSGLRRSRGSPKKASRHSCFLGVETLAELVWEGWELGREYTKSLILKNVNGKLKKLSFRPPVSKVFTTLFRQTIILSPGTSFSLPITFHPLQECEHVDSIEFQCKEGTFLVNLRAVMLYHALELPDSVLLPSCAVQHSTNTSFLFRNASKLQTRFQWVVEPPFELSPLSGVLEPGEQCSVSVTFKPQQALVYQTEASCTFGKEGENNCTMLLKGLAKYPHLQISSLGQDKGDRMLEFGNVAIGSCLEKHFEIYNPTSVLTSFSLTRVKRPALMESVFECDVQDGQMSPCSALRVPVRFTPLTVDSTSVDYFRLTFPGGISTVMLKVTGTCIGPVVSLSSSVVDFGCVEEGEETTRIIHIKNSSTIKAHYQFDMDPSNHSVFTLDQPIGTLPAKGRLTLHLRFRPYHPIAYHKRAACLILHREPLLLDLIGTCHSEHFKPDILQPRHLHVYRQNLLRGLTCYPPDILQAMLADHKLQLDESGALLFQKDSPEDTALSRSPVSLRSMMEEYFHMNSADKAGEHLDESGDPECFPLPHVTVEPSELLFYSGPSSQSVTITNHTKGKLSLLWTPAADSPFSITPLTSDLSPLKSNVFIVTYAPMQHNVFYTAQLECFTLYKILQDSRQTEDRTLCPPWCLTIRVTAHSFQPGNEHFIPCFCLQPTQVMFPALRQLSYRSILLRNTGDLPLIFKLTTKDCPDVSVLPSSGLVRPGSHQILILRSTPAEENQGSLPLTLQLNASPKHTQELSVVCVAERPCITLEGDGSLFLRPTAVDSCSKTTLSIRNFSRVALHFHWRVCDSDRKVISVQPDSGVLQPNESQVQTWCFTPLEEITYNMKPSLIFWPVHKPECKRFRLFLKVVGLSAKASIQAGRSFLDLGEVLVGSWKSFEVPLLNTSPCFVSFSLTVLQSISAPGIPEDTLEDPLVMDMEVMKGTIPAHGQLLIHSTVRPTRRARYRWTICYKTLNASGLMVGESCSLCQVEAQGVYPTLEVTDAHSSGSVEGLSKLYLWELFSLDALNTYLLSDPGPPELIYRIPTRHSFHYCPPILTSAMLDFNFSAAPLGADPANVLLMFENTGNILVEWSFLFPEDQKIELECWAENAELSPNELLQMKVQDNRMFSVSPRSGKLQPGQQRAVQFTYRHDFAGTYRLPVLLKLSHGREILLNFIGVTVEKDRHYLHFPSTRHVFAPVAIGGFHPPKQVYELYNGGAQPVRYRVDTVPLQLLQEENFNHPVLQCLNPEGDVQPGCTATLEWIFSPLEAKTYIVDISIYVLEGDSVMVTFEGCGFDKRDSVPLQLHNGHLTVPCTQKVPLPGQMVFLSEERVPFGDIPVCSQSTRILFLTNVSHTGRVLYSWKLKEEDGRQTVQIHPVSGSLSPEESVLCILTVYTSSSPMFYQQDLICEITPEAALARYQIDLQQWEENKEREKHEFTITEKDLRQTKSQNKPIQGGTAAQQKSSTESRKFKALPPIRSSSGAALGEPTDRVEKKPQEEVGMRRPEPPRPKLLHLGVTARSHSLLEYQAQFPSQFSKYHIYRSVPSNLPQSGPTENKLFSTNMPPLTHGPERDILTHILTSLLRSLLDDLEFHQQLQNTLIEPAPYFTQLRPASPLQPTTPSETPYADDIDCFTESRPSTHHTESTNTVAQTHTQSGGECEPQPCQELNPKIREQVQESIRKSAEFGDLMEEILLNTLQNLMTEAFLGELVLTARPRIIALPPCSARKNSRRQSGGHLVCKSGTDRQHTLGINPYMPSIALLSNLEFQHY</sequence>
<evidence type="ECO:0000259" key="12">
    <source>
        <dbReference type="Pfam" id="PF25248"/>
    </source>
</evidence>
<dbReference type="InterPro" id="IPR008962">
    <property type="entry name" value="PapD-like_sf"/>
</dbReference>
<gene>
    <name evidence="15" type="primary">cfap65</name>
</gene>
<feature type="domain" description="CFAP65 fourth Ig-like" evidence="10">
    <location>
        <begin position="398"/>
        <end position="491"/>
    </location>
</feature>
<evidence type="ECO:0000259" key="13">
    <source>
        <dbReference type="Pfam" id="PF25249"/>
    </source>
</evidence>
<evidence type="ECO:0000259" key="9">
    <source>
        <dbReference type="Pfam" id="PF24291"/>
    </source>
</evidence>
<feature type="domain" description="CFAP65-like ninth Ig-like" evidence="11">
    <location>
        <begin position="1041"/>
        <end position="1222"/>
    </location>
</feature>
<dbReference type="InterPro" id="IPR056305">
    <property type="entry name" value="Ig_CFAP65_10th"/>
</dbReference>
<keyword evidence="4 15" id="KW-0282">Flagellum</keyword>
<accession>A0A2D0R752</accession>
<dbReference type="Proteomes" id="UP000221080">
    <property type="component" value="Chromosome 6"/>
</dbReference>
<dbReference type="InterPro" id="IPR052614">
    <property type="entry name" value="CFAP65"/>
</dbReference>
<dbReference type="Pfam" id="PF24291">
    <property type="entry name" value="Ig_CFAP65"/>
    <property type="match status" value="1"/>
</dbReference>
<evidence type="ECO:0000256" key="5">
    <source>
        <dbReference type="ARBA" id="ARBA00023069"/>
    </source>
</evidence>
<evidence type="ECO:0000256" key="2">
    <source>
        <dbReference type="ARBA" id="ARBA00004496"/>
    </source>
</evidence>
<feature type="compositionally biased region" description="Basic and acidic residues" evidence="7">
    <location>
        <begin position="1534"/>
        <end position="1555"/>
    </location>
</feature>
<evidence type="ECO:0000256" key="3">
    <source>
        <dbReference type="ARBA" id="ARBA00022490"/>
    </source>
</evidence>
<dbReference type="OrthoDB" id="415597at2759"/>
<evidence type="ECO:0000259" key="8">
    <source>
        <dbReference type="Pfam" id="PF22544"/>
    </source>
</evidence>
<evidence type="ECO:0000256" key="1">
    <source>
        <dbReference type="ARBA" id="ARBA00004230"/>
    </source>
</evidence>
<dbReference type="InterPro" id="IPR058536">
    <property type="entry name" value="Ig_CFAP65_4th"/>
</dbReference>
<dbReference type="InterPro" id="IPR053879">
    <property type="entry name" value="HYDIN_VesB_CFA65-like_Ig"/>
</dbReference>
<keyword evidence="5" id="KW-0969">Cilium</keyword>
<evidence type="ECO:0000256" key="6">
    <source>
        <dbReference type="ARBA" id="ARBA00023273"/>
    </source>
</evidence>
<dbReference type="Pfam" id="PF22544">
    <property type="entry name" value="HYDIN_VesB_CFA65-like_Ig"/>
    <property type="match status" value="1"/>
</dbReference>
<evidence type="ECO:0000256" key="7">
    <source>
        <dbReference type="SAM" id="MobiDB-lite"/>
    </source>
</evidence>